<evidence type="ECO:0000259" key="2">
    <source>
        <dbReference type="Pfam" id="PF00234"/>
    </source>
</evidence>
<dbReference type="InterPro" id="IPR036312">
    <property type="entry name" value="Bifun_inhib/LTP/seed_sf"/>
</dbReference>
<gene>
    <name evidence="3" type="ORF">Sjap_026329</name>
</gene>
<evidence type="ECO:0000313" key="4">
    <source>
        <dbReference type="Proteomes" id="UP001417504"/>
    </source>
</evidence>
<keyword evidence="1" id="KW-0732">Signal</keyword>
<feature type="signal peptide" evidence="1">
    <location>
        <begin position="1"/>
        <end position="24"/>
    </location>
</feature>
<feature type="domain" description="Bifunctional inhibitor/plant lipid transfer protein/seed storage helical" evidence="2">
    <location>
        <begin position="27"/>
        <end position="112"/>
    </location>
</feature>
<keyword evidence="4" id="KW-1185">Reference proteome</keyword>
<dbReference type="GO" id="GO:0008289">
    <property type="term" value="F:lipid binding"/>
    <property type="evidence" value="ECO:0007669"/>
    <property type="project" value="InterPro"/>
</dbReference>
<dbReference type="Proteomes" id="UP001417504">
    <property type="component" value="Unassembled WGS sequence"/>
</dbReference>
<accession>A0AAP0HEY0</accession>
<dbReference type="InterPro" id="IPR016140">
    <property type="entry name" value="Bifunc_inhib/LTP/seed_store"/>
</dbReference>
<evidence type="ECO:0000256" key="1">
    <source>
        <dbReference type="SAM" id="SignalP"/>
    </source>
</evidence>
<dbReference type="AlphaFoldDB" id="A0AAP0HEY0"/>
<dbReference type="EMBL" id="JBBNAE010000011">
    <property type="protein sequence ID" value="KAK9085918.1"/>
    <property type="molecule type" value="Genomic_DNA"/>
</dbReference>
<protein>
    <recommendedName>
        <fullName evidence="2">Bifunctional inhibitor/plant lipid transfer protein/seed storage helical domain-containing protein</fullName>
    </recommendedName>
</protein>
<dbReference type="PANTHER" id="PTHR33076">
    <property type="entry name" value="NON-SPECIFIC LIPID-TRANSFER PROTEIN 2-RELATED"/>
    <property type="match status" value="1"/>
</dbReference>
<dbReference type="SUPFAM" id="SSF47699">
    <property type="entry name" value="Bifunctional inhibitor/lipid-transfer protein/seed storage 2S albumin"/>
    <property type="match status" value="1"/>
</dbReference>
<name>A0AAP0HEY0_9MAGN</name>
<organism evidence="3 4">
    <name type="scientific">Stephania japonica</name>
    <dbReference type="NCBI Taxonomy" id="461633"/>
    <lineage>
        <taxon>Eukaryota</taxon>
        <taxon>Viridiplantae</taxon>
        <taxon>Streptophyta</taxon>
        <taxon>Embryophyta</taxon>
        <taxon>Tracheophyta</taxon>
        <taxon>Spermatophyta</taxon>
        <taxon>Magnoliopsida</taxon>
        <taxon>Ranunculales</taxon>
        <taxon>Menispermaceae</taxon>
        <taxon>Menispermoideae</taxon>
        <taxon>Cissampelideae</taxon>
        <taxon>Stephania</taxon>
    </lineage>
</organism>
<proteinExistence type="predicted"/>
<dbReference type="Gene3D" id="1.10.110.10">
    <property type="entry name" value="Plant lipid-transfer and hydrophobic proteins"/>
    <property type="match status" value="1"/>
</dbReference>
<sequence length="116" mass="12583">MKRAVLAIVFSVLLAMLMRPGAMALTCPDVVKPLMQCVQYLIGEAPLPAPACCDGVKQLKSMVTTPEDKRFACDCVEQAALHYPNLKDDAVRDLPNKCDSPISFPISKSIDCSTIV</sequence>
<reference evidence="3 4" key="1">
    <citation type="submission" date="2024-01" db="EMBL/GenBank/DDBJ databases">
        <title>Genome assemblies of Stephania.</title>
        <authorList>
            <person name="Yang L."/>
        </authorList>
    </citation>
    <scope>NUCLEOTIDE SEQUENCE [LARGE SCALE GENOMIC DNA]</scope>
    <source>
        <strain evidence="3">QJT</strain>
        <tissue evidence="3">Leaf</tissue>
    </source>
</reference>
<dbReference type="CDD" id="cd01960">
    <property type="entry name" value="nsLTP1"/>
    <property type="match status" value="1"/>
</dbReference>
<comment type="caution">
    <text evidence="3">The sequence shown here is derived from an EMBL/GenBank/DDBJ whole genome shotgun (WGS) entry which is preliminary data.</text>
</comment>
<dbReference type="InterPro" id="IPR000528">
    <property type="entry name" value="Plant_nsLTP"/>
</dbReference>
<feature type="chain" id="PRO_5042961060" description="Bifunctional inhibitor/plant lipid transfer protein/seed storage helical domain-containing protein" evidence="1">
    <location>
        <begin position="25"/>
        <end position="116"/>
    </location>
</feature>
<dbReference type="GO" id="GO:0006869">
    <property type="term" value="P:lipid transport"/>
    <property type="evidence" value="ECO:0007669"/>
    <property type="project" value="InterPro"/>
</dbReference>
<dbReference type="Pfam" id="PF00234">
    <property type="entry name" value="Tryp_alpha_amyl"/>
    <property type="match status" value="1"/>
</dbReference>
<evidence type="ECO:0000313" key="3">
    <source>
        <dbReference type="EMBL" id="KAK9085918.1"/>
    </source>
</evidence>
<dbReference type="PRINTS" id="PR00382">
    <property type="entry name" value="LIPIDTRNSFER"/>
</dbReference>